<evidence type="ECO:0000256" key="4">
    <source>
        <dbReference type="ARBA" id="ARBA00023242"/>
    </source>
</evidence>
<protein>
    <recommendedName>
        <fullName evidence="10">Mif2/CENP-C cupin domain-containing protein</fullName>
    </recommendedName>
</protein>
<feature type="compositionally biased region" description="Polar residues" evidence="5">
    <location>
        <begin position="1"/>
        <end position="11"/>
    </location>
</feature>
<dbReference type="GO" id="GO:0005634">
    <property type="term" value="C:nucleus"/>
    <property type="evidence" value="ECO:0007669"/>
    <property type="project" value="UniProtKB-SubCell"/>
</dbReference>
<dbReference type="InterPro" id="IPR025974">
    <property type="entry name" value="Mif2/CENP-C_cupin"/>
</dbReference>
<comment type="caution">
    <text evidence="8">The sequence shown here is derived from an EMBL/GenBank/DDBJ whole genome shotgun (WGS) entry which is preliminary data.</text>
</comment>
<feature type="region of interest" description="Disordered" evidence="5">
    <location>
        <begin position="1"/>
        <end position="489"/>
    </location>
</feature>
<evidence type="ECO:0000313" key="8">
    <source>
        <dbReference type="EMBL" id="RMY60026.1"/>
    </source>
</evidence>
<keyword evidence="3" id="KW-0238">DNA-binding</keyword>
<evidence type="ECO:0000259" key="7">
    <source>
        <dbReference type="Pfam" id="PF15624"/>
    </source>
</evidence>
<comment type="similarity">
    <text evidence="2">Belongs to the CENP-C/MIF2 family.</text>
</comment>
<dbReference type="Gene3D" id="2.60.120.10">
    <property type="entry name" value="Jelly Rolls"/>
    <property type="match status" value="1"/>
</dbReference>
<evidence type="ECO:0000313" key="9">
    <source>
        <dbReference type="Proteomes" id="UP000269276"/>
    </source>
</evidence>
<keyword evidence="4" id="KW-0539">Nucleus</keyword>
<name>A0A3M7D7Y7_HORWE</name>
<proteinExistence type="inferred from homology"/>
<feature type="compositionally biased region" description="Acidic residues" evidence="5">
    <location>
        <begin position="257"/>
        <end position="269"/>
    </location>
</feature>
<feature type="compositionally biased region" description="Basic residues" evidence="5">
    <location>
        <begin position="523"/>
        <end position="536"/>
    </location>
</feature>
<dbReference type="Pfam" id="PF11699">
    <property type="entry name" value="CENP-C_C"/>
    <property type="match status" value="1"/>
</dbReference>
<dbReference type="OrthoDB" id="1939643at2759"/>
<dbReference type="AlphaFoldDB" id="A0A3M7D7Y7"/>
<dbReference type="PANTHER" id="PTHR16684:SF11">
    <property type="entry name" value="CENTROMERE PROTEIN C"/>
    <property type="match status" value="1"/>
</dbReference>
<dbReference type="GO" id="GO:0019237">
    <property type="term" value="F:centromeric DNA binding"/>
    <property type="evidence" value="ECO:0007669"/>
    <property type="project" value="InterPro"/>
</dbReference>
<dbReference type="GO" id="GO:0051455">
    <property type="term" value="P:spindle attachment to meiosis I kinetochore"/>
    <property type="evidence" value="ECO:0007669"/>
    <property type="project" value="TreeGrafter"/>
</dbReference>
<evidence type="ECO:0000256" key="3">
    <source>
        <dbReference type="ARBA" id="ARBA00023125"/>
    </source>
</evidence>
<dbReference type="GO" id="GO:0000776">
    <property type="term" value="C:kinetochore"/>
    <property type="evidence" value="ECO:0007669"/>
    <property type="project" value="InterPro"/>
</dbReference>
<dbReference type="EMBL" id="QWIP01000568">
    <property type="protein sequence ID" value="RMY60026.1"/>
    <property type="molecule type" value="Genomic_DNA"/>
</dbReference>
<dbReference type="Proteomes" id="UP000269276">
    <property type="component" value="Unassembled WGS sequence"/>
</dbReference>
<feature type="domain" description="Mif2 N-terminal" evidence="7">
    <location>
        <begin position="26"/>
        <end position="156"/>
    </location>
</feature>
<evidence type="ECO:0000259" key="6">
    <source>
        <dbReference type="Pfam" id="PF11699"/>
    </source>
</evidence>
<feature type="compositionally biased region" description="Polar residues" evidence="5">
    <location>
        <begin position="70"/>
        <end position="83"/>
    </location>
</feature>
<dbReference type="InterPro" id="IPR028929">
    <property type="entry name" value="Mif2_N"/>
</dbReference>
<evidence type="ECO:0000256" key="5">
    <source>
        <dbReference type="SAM" id="MobiDB-lite"/>
    </source>
</evidence>
<comment type="subcellular location">
    <subcellularLocation>
        <location evidence="1">Nucleus</location>
    </subcellularLocation>
</comment>
<organism evidence="8 9">
    <name type="scientific">Hortaea werneckii</name>
    <name type="common">Black yeast</name>
    <name type="synonym">Cladosporium werneckii</name>
    <dbReference type="NCBI Taxonomy" id="91943"/>
    <lineage>
        <taxon>Eukaryota</taxon>
        <taxon>Fungi</taxon>
        <taxon>Dikarya</taxon>
        <taxon>Ascomycota</taxon>
        <taxon>Pezizomycotina</taxon>
        <taxon>Dothideomycetes</taxon>
        <taxon>Dothideomycetidae</taxon>
        <taxon>Mycosphaerellales</taxon>
        <taxon>Teratosphaeriaceae</taxon>
        <taxon>Hortaea</taxon>
    </lineage>
</organism>
<feature type="compositionally biased region" description="Acidic residues" evidence="5">
    <location>
        <begin position="547"/>
        <end position="560"/>
    </location>
</feature>
<feature type="region of interest" description="Disordered" evidence="5">
    <location>
        <begin position="516"/>
        <end position="560"/>
    </location>
</feature>
<sequence>MATNKGNMTPSRQRRKAQETQHQQQYFDVGKVGRKTGITLPDKGVRDEHGLEPVSGIFSSPMASPARNDATMSSSEMHVQDSSAPEVEQTLHMRKTPKLPPPRASTPRHTHIGSPKRMSASRPHTTGKPLPVEDAEEGASPTQAKTQPPANRKLDFTGEGAVRKSIESLSPFKPRKTLRRSMGPQQSRSGVFDSPAKSEKRKSTVTEREDSTVHQSDDGEAPEPTVVDETTVNQTEQQTEQQSEIEEDEQQTGLPQAEDDGPLILDGDDGYQTTYDDPIPDEEAGAEQEQSSPSGRRASRPRKSIESVKDTIVEPSPSTAKATPPSRKRNRASMESQHTEAAADGTTVQGDQSSIHQEPSVVASPAHKKPRGRPRKEKVVVHHEDGDEAIDPQLLAHGDQYTADEQLQQRLKDVKRSKPGAPKERDPNRSMRAATSPVRNQRASIDPSVKSPNKRPASRGGSMGPVSNVNLRATTPFEDAGSNVTRSGRPVYKPLQYWANETRVWRHGQVEGIVRAEEVEKPKPKKGKKRGRKPKKQANGTTSKLDDIEEESDTESTFADEWEDSVGVIAGSVAAYDPLTGTGSNSLPAVREDLAFASSSIVTRDVAGSEFKYAKIMTLPFFGSGLVELPPEGFKRAKNSRKMQMCFFVHEGKVMVEIGAGGAEGGEVNQFAISKGGVWVVPRVPATALKIPRPLDTPIILPRRLIKPHTHPSPDPAGNLPDIPHERHFTSPRIAFGRQQATSFPDRNIPCGDFGVRGRNLGFLDRRGLGVKPAEFLRLLPRQHAVRPALVVRRRHFVFGD</sequence>
<feature type="compositionally biased region" description="Polar residues" evidence="5">
    <location>
        <begin position="346"/>
        <end position="357"/>
    </location>
</feature>
<gene>
    <name evidence="8" type="ORF">D0863_11736</name>
</gene>
<feature type="compositionally biased region" description="Basic and acidic residues" evidence="5">
    <location>
        <begin position="196"/>
        <end position="217"/>
    </location>
</feature>
<evidence type="ECO:0000256" key="1">
    <source>
        <dbReference type="ARBA" id="ARBA00004123"/>
    </source>
</evidence>
<dbReference type="GO" id="GO:0051315">
    <property type="term" value="P:attachment of mitotic spindle microtubules to kinetochore"/>
    <property type="evidence" value="ECO:0007669"/>
    <property type="project" value="TreeGrafter"/>
</dbReference>
<evidence type="ECO:0008006" key="10">
    <source>
        <dbReference type="Google" id="ProtNLM"/>
    </source>
</evidence>
<dbReference type="GO" id="GO:0051382">
    <property type="term" value="P:kinetochore assembly"/>
    <property type="evidence" value="ECO:0007669"/>
    <property type="project" value="InterPro"/>
</dbReference>
<dbReference type="InterPro" id="IPR028386">
    <property type="entry name" value="CENP-C/Mif2/cnp3"/>
</dbReference>
<feature type="compositionally biased region" description="Basic and acidic residues" evidence="5">
    <location>
        <begin position="410"/>
        <end position="429"/>
    </location>
</feature>
<dbReference type="InterPro" id="IPR014710">
    <property type="entry name" value="RmlC-like_jellyroll"/>
</dbReference>
<dbReference type="PANTHER" id="PTHR16684">
    <property type="entry name" value="CENTROMERE PROTEIN C"/>
    <property type="match status" value="1"/>
</dbReference>
<reference evidence="8 9" key="1">
    <citation type="journal article" date="2018" name="BMC Genomics">
        <title>Genomic evidence for intraspecific hybridization in a clonal and extremely halotolerant yeast.</title>
        <authorList>
            <person name="Gostincar C."/>
            <person name="Stajich J.E."/>
            <person name="Zupancic J."/>
            <person name="Zalar P."/>
            <person name="Gunde-Cimerman N."/>
        </authorList>
    </citation>
    <scope>NUCLEOTIDE SEQUENCE [LARGE SCALE GENOMIC DNA]</scope>
    <source>
        <strain evidence="8 9">EXF-2682</strain>
    </source>
</reference>
<accession>A0A3M7D7Y7</accession>
<dbReference type="VEuPathDB" id="FungiDB:BTJ68_12241"/>
<feature type="compositionally biased region" description="Basic residues" evidence="5">
    <location>
        <begin position="366"/>
        <end position="376"/>
    </location>
</feature>
<feature type="compositionally biased region" description="Low complexity" evidence="5">
    <location>
        <begin position="315"/>
        <end position="325"/>
    </location>
</feature>
<feature type="compositionally biased region" description="Basic and acidic residues" evidence="5">
    <location>
        <begin position="303"/>
        <end position="312"/>
    </location>
</feature>
<feature type="compositionally biased region" description="Low complexity" evidence="5">
    <location>
        <begin position="225"/>
        <end position="242"/>
    </location>
</feature>
<dbReference type="Pfam" id="PF15624">
    <property type="entry name" value="Mif2_N"/>
    <property type="match status" value="1"/>
</dbReference>
<evidence type="ECO:0000256" key="2">
    <source>
        <dbReference type="ARBA" id="ARBA00010291"/>
    </source>
</evidence>
<feature type="compositionally biased region" description="Basic and acidic residues" evidence="5">
    <location>
        <begin position="152"/>
        <end position="166"/>
    </location>
</feature>
<feature type="compositionally biased region" description="Polar residues" evidence="5">
    <location>
        <begin position="140"/>
        <end position="149"/>
    </location>
</feature>
<feature type="domain" description="Mif2/CENP-C cupin" evidence="6">
    <location>
        <begin position="611"/>
        <end position="688"/>
    </location>
</feature>